<evidence type="ECO:0000256" key="18">
    <source>
        <dbReference type="ARBA" id="ARBA00047995"/>
    </source>
</evidence>
<evidence type="ECO:0000256" key="19">
    <source>
        <dbReference type="PIRNR" id="PIRNR016570"/>
    </source>
</evidence>
<reference evidence="22" key="2">
    <citation type="submission" date="2020-11" db="EMBL/GenBank/DDBJ databases">
        <title>Whole genome sequencing of Colletotrichum sp.</title>
        <authorList>
            <person name="Li H."/>
        </authorList>
    </citation>
    <scope>NUCLEOTIDE SEQUENCE</scope>
    <source>
        <strain evidence="22">CkLH20</strain>
    </source>
</reference>
<dbReference type="InterPro" id="IPR016194">
    <property type="entry name" value="SPOC-like_C_dom_sf"/>
</dbReference>
<evidence type="ECO:0000256" key="7">
    <source>
        <dbReference type="ARBA" id="ARBA00022741"/>
    </source>
</evidence>
<name>A0A9P6LFG1_9PEZI</name>
<dbReference type="GO" id="GO:0003678">
    <property type="term" value="F:DNA helicase activity"/>
    <property type="evidence" value="ECO:0007669"/>
    <property type="project" value="UniProtKB-EC"/>
</dbReference>
<sequence>MADKEASVYIVDLGANMADCHNGRAESDLDWSMRYVWDKISTTVAASRKTWTVGVVGLKTDETRSAMQDDEGYENISVLQELGPMTMSSLRELKEEIKTSDTDNGDAMSAVVVAIDMIQTFTKKLKYKRRVYLITDGLAPIDEDDIDAIAKKMNGDGIELIVLGVDFDDAEYGFKEEDKPSVKRKNEEILKDLVSKCDNGQFATIAEAIDELDTPRLKATRPYKCYDGPLTLGHADPPPELKIPPTPVIINVERYFKTKLARAPTASTVVVSADPSSQSQSTHTMEPEPMEGVESAAGFAAVRSARTYKVNDPSAPGGKKDVEFDALAKGYEYGRTAVAISESEWNVTKLETVKTFTIIGFIPCEKYEPFLNMGETCVTVGRKWDEKSQLALSSLIHALYELESYAVARIVLKEKKDPLLVLLAPRIEPDMECLYDVPLPFAEDVRGYQFPPLDRVITVSGQKITTNHRLLPSDELTDAMSDYVDAMDLGTFGNDDEGNPAEYAAIEDTYNPIIHRLNQAVRQRAVNPEGQIDPVPPILVRYAAPPEALAQKSASEIEALISAADVKKVPPKAKGKRNRETMKPLSGLDVDALLGTAPKRAKISPENAVPEFKRALATAEEVAEIKDAASQMGAIVRSLVTDSFGDANYARAAENLGVVREGLVDLEEPGIYNDFVRDLKKKMLSGELGGDRREMWWKIRTARLGLIDQATSEVSSVTAEEADEFLKSKQ</sequence>
<dbReference type="Pfam" id="PF08785">
    <property type="entry name" value="Ku_PK_bind"/>
    <property type="match status" value="1"/>
</dbReference>
<dbReference type="SUPFAM" id="SSF101420">
    <property type="entry name" value="C-terminal domain of Ku80"/>
    <property type="match status" value="1"/>
</dbReference>
<dbReference type="PROSITE" id="PS50234">
    <property type="entry name" value="VWFA"/>
    <property type="match status" value="1"/>
</dbReference>
<evidence type="ECO:0000256" key="3">
    <source>
        <dbReference type="ARBA" id="ARBA00007726"/>
    </source>
</evidence>
<dbReference type="Gene3D" id="2.40.290.10">
    <property type="match status" value="1"/>
</dbReference>
<dbReference type="InterPro" id="IPR024193">
    <property type="entry name" value="Ku80"/>
</dbReference>
<dbReference type="SMART" id="SM00559">
    <property type="entry name" value="Ku78"/>
    <property type="match status" value="1"/>
</dbReference>
<comment type="catalytic activity">
    <reaction evidence="18 19">
        <text>ATP + H2O = ADP + phosphate + H(+)</text>
        <dbReference type="Rhea" id="RHEA:13065"/>
        <dbReference type="ChEBI" id="CHEBI:15377"/>
        <dbReference type="ChEBI" id="CHEBI:15378"/>
        <dbReference type="ChEBI" id="CHEBI:30616"/>
        <dbReference type="ChEBI" id="CHEBI:43474"/>
        <dbReference type="ChEBI" id="CHEBI:456216"/>
        <dbReference type="EC" id="3.6.4.12"/>
    </reaction>
</comment>
<dbReference type="FunFam" id="3.40.50.410:FF:000073">
    <property type="entry name" value="ATP-dependent DNA helicase II subunit 2"/>
    <property type="match status" value="1"/>
</dbReference>
<keyword evidence="12" id="KW-0779">Telomere</keyword>
<dbReference type="InterPro" id="IPR002035">
    <property type="entry name" value="VWF_A"/>
</dbReference>
<evidence type="ECO:0000256" key="5">
    <source>
        <dbReference type="ARBA" id="ARBA00021792"/>
    </source>
</evidence>
<dbReference type="Proteomes" id="UP000781932">
    <property type="component" value="Unassembled WGS sequence"/>
</dbReference>
<evidence type="ECO:0000313" key="22">
    <source>
        <dbReference type="EMBL" id="KAF9874109.1"/>
    </source>
</evidence>
<keyword evidence="23" id="KW-1185">Reference proteome</keyword>
<dbReference type="AlphaFoldDB" id="A0A9P6LFG1"/>
<comment type="subcellular location">
    <subcellularLocation>
        <location evidence="2">Chromosome</location>
        <location evidence="2">Telomere</location>
    </subcellularLocation>
    <subcellularLocation>
        <location evidence="1 19">Nucleus</location>
    </subcellularLocation>
</comment>
<dbReference type="InterPro" id="IPR005161">
    <property type="entry name" value="Ku_N"/>
</dbReference>
<dbReference type="InterPro" id="IPR014893">
    <property type="entry name" value="Ku_PK_bind"/>
</dbReference>
<evidence type="ECO:0000256" key="11">
    <source>
        <dbReference type="ARBA" id="ARBA00022840"/>
    </source>
</evidence>
<proteinExistence type="inferred from homology"/>
<dbReference type="GO" id="GO:0003684">
    <property type="term" value="F:damaged DNA binding"/>
    <property type="evidence" value="ECO:0007669"/>
    <property type="project" value="InterPro"/>
</dbReference>
<evidence type="ECO:0000256" key="13">
    <source>
        <dbReference type="ARBA" id="ARBA00023125"/>
    </source>
</evidence>
<comment type="caution">
    <text evidence="22">The sequence shown here is derived from an EMBL/GenBank/DDBJ whole genome shotgun (WGS) entry which is preliminary data.</text>
</comment>
<gene>
    <name evidence="22" type="ORF">CkaCkLH20_08481</name>
</gene>
<evidence type="ECO:0000256" key="17">
    <source>
        <dbReference type="ARBA" id="ARBA00024890"/>
    </source>
</evidence>
<dbReference type="GO" id="GO:0005524">
    <property type="term" value="F:ATP binding"/>
    <property type="evidence" value="ECO:0007669"/>
    <property type="project" value="UniProtKB-UniRule"/>
</dbReference>
<dbReference type="Gene3D" id="1.25.40.240">
    <property type="entry name" value="Ku, C-terminal domain"/>
    <property type="match status" value="1"/>
</dbReference>
<dbReference type="GO" id="GO:0006303">
    <property type="term" value="P:double-strand break repair via nonhomologous end joining"/>
    <property type="evidence" value="ECO:0007669"/>
    <property type="project" value="InterPro"/>
</dbReference>
<dbReference type="Pfam" id="PF03731">
    <property type="entry name" value="Ku_N"/>
    <property type="match status" value="1"/>
</dbReference>
<dbReference type="OrthoDB" id="30826at2759"/>
<dbReference type="GO" id="GO:0042162">
    <property type="term" value="F:telomeric DNA binding"/>
    <property type="evidence" value="ECO:0007669"/>
    <property type="project" value="InterPro"/>
</dbReference>
<dbReference type="CDD" id="cd00873">
    <property type="entry name" value="KU80"/>
    <property type="match status" value="1"/>
</dbReference>
<evidence type="ECO:0000313" key="23">
    <source>
        <dbReference type="Proteomes" id="UP000781932"/>
    </source>
</evidence>
<keyword evidence="8 19" id="KW-0227">DNA damage</keyword>
<evidence type="ECO:0000256" key="15">
    <source>
        <dbReference type="ARBA" id="ARBA00023204"/>
    </source>
</evidence>
<evidence type="ECO:0000256" key="20">
    <source>
        <dbReference type="SAM" id="MobiDB-lite"/>
    </source>
</evidence>
<keyword evidence="7 19" id="KW-0547">Nucleotide-binding</keyword>
<dbReference type="FunFam" id="1.10.1600.10:FF:000002">
    <property type="entry name" value="X-ray repair cross-complementing protein 5"/>
    <property type="match status" value="1"/>
</dbReference>
<keyword evidence="15 19" id="KW-0234">DNA repair</keyword>
<comment type="function">
    <text evidence="17">Single-stranded DNA-dependent ATP-dependent helicase. Involved in non-homologous end joining (NHEJ) DNA double strand break repair. DNA-binding is sequence-independent but has a high affinity to nicks in double-stranded DNA and to the ends of duplex DNA. Binds to naturally occurring chromosomal ends, and therefore provides chromosomal end protection. Required also for telomere recombination to repair telomeric ends in the absence of telomerase. KU70, of the KU70/KU80 heterodimer, binds to the stem loop of TLC1, the RNA component of telomerase. Involved in telomere maintenance. Interacts with telomeric repeats and subtelomeric sequences thereby controlling telomere length and protecting against subtelomeric rearrangement. Maintains telomeric chromatin, which is involved in silencing the expression of genes located at the telomere. Required for mating-type switching.</text>
</comment>
<dbReference type="Pfam" id="PF02735">
    <property type="entry name" value="Ku"/>
    <property type="match status" value="1"/>
</dbReference>
<organism evidence="22 23">
    <name type="scientific">Colletotrichum karsti</name>
    <dbReference type="NCBI Taxonomy" id="1095194"/>
    <lineage>
        <taxon>Eukaryota</taxon>
        <taxon>Fungi</taxon>
        <taxon>Dikarya</taxon>
        <taxon>Ascomycota</taxon>
        <taxon>Pezizomycotina</taxon>
        <taxon>Sordariomycetes</taxon>
        <taxon>Hypocreomycetidae</taxon>
        <taxon>Glomerellales</taxon>
        <taxon>Glomerellaceae</taxon>
        <taxon>Colletotrichum</taxon>
        <taxon>Colletotrichum boninense species complex</taxon>
    </lineage>
</organism>
<dbReference type="InterPro" id="IPR006164">
    <property type="entry name" value="DNA_bd_Ku70/Ku80"/>
</dbReference>
<keyword evidence="6" id="KW-0158">Chromosome</keyword>
<evidence type="ECO:0000256" key="1">
    <source>
        <dbReference type="ARBA" id="ARBA00004123"/>
    </source>
</evidence>
<evidence type="ECO:0000256" key="8">
    <source>
        <dbReference type="ARBA" id="ARBA00022763"/>
    </source>
</evidence>
<dbReference type="SUPFAM" id="SSF100939">
    <property type="entry name" value="SPOC domain-like"/>
    <property type="match status" value="1"/>
</dbReference>
<dbReference type="GO" id="GO:0003690">
    <property type="term" value="F:double-stranded DNA binding"/>
    <property type="evidence" value="ECO:0007669"/>
    <property type="project" value="TreeGrafter"/>
</dbReference>
<dbReference type="PIRSF" id="PIRSF016570">
    <property type="entry name" value="Ku80"/>
    <property type="match status" value="1"/>
</dbReference>
<evidence type="ECO:0000256" key="2">
    <source>
        <dbReference type="ARBA" id="ARBA00004574"/>
    </source>
</evidence>
<evidence type="ECO:0000256" key="16">
    <source>
        <dbReference type="ARBA" id="ARBA00023242"/>
    </source>
</evidence>
<feature type="compositionally biased region" description="Polar residues" evidence="20">
    <location>
        <begin position="271"/>
        <end position="284"/>
    </location>
</feature>
<keyword evidence="9 19" id="KW-0378">Hydrolase</keyword>
<keyword evidence="14 19" id="KW-0233">DNA recombination</keyword>
<dbReference type="GO" id="GO:0000781">
    <property type="term" value="C:chromosome, telomeric region"/>
    <property type="evidence" value="ECO:0007669"/>
    <property type="project" value="UniProtKB-SubCell"/>
</dbReference>
<protein>
    <recommendedName>
        <fullName evidence="5 19">ATP-dependent DNA helicase II subunit 2</fullName>
        <ecNumber evidence="4 19">3.6.4.12</ecNumber>
    </recommendedName>
</protein>
<dbReference type="GeneID" id="62164270"/>
<dbReference type="PANTHER" id="PTHR12604">
    <property type="entry name" value="KU AUTOANTIGEN DNA HELICASE"/>
    <property type="match status" value="1"/>
</dbReference>
<dbReference type="PANTHER" id="PTHR12604:SF4">
    <property type="entry name" value="X-RAY REPAIR CROSS-COMPLEMENTING PROTEIN 5"/>
    <property type="match status" value="1"/>
</dbReference>
<keyword evidence="16 19" id="KW-0539">Nucleus</keyword>
<dbReference type="RefSeq" id="XP_038743570.1">
    <property type="nucleotide sequence ID" value="XM_038891196.1"/>
</dbReference>
<dbReference type="EC" id="3.6.4.12" evidence="4 19"/>
<dbReference type="Gene3D" id="3.40.50.410">
    <property type="entry name" value="von Willebrand factor, type A domain"/>
    <property type="match status" value="1"/>
</dbReference>
<evidence type="ECO:0000256" key="6">
    <source>
        <dbReference type="ARBA" id="ARBA00022454"/>
    </source>
</evidence>
<comment type="similarity">
    <text evidence="3 19">Belongs to the ku80 family.</text>
</comment>
<evidence type="ECO:0000259" key="21">
    <source>
        <dbReference type="PROSITE" id="PS50234"/>
    </source>
</evidence>
<dbReference type="Gene3D" id="1.10.1600.10">
    <property type="match status" value="1"/>
</dbReference>
<accession>A0A9P6LFG1</accession>
<dbReference type="FunFam" id="1.25.40.240:FF:000002">
    <property type="entry name" value="ATP-dependent DNA helicase II subunit 2"/>
    <property type="match status" value="1"/>
</dbReference>
<dbReference type="InterPro" id="IPR036465">
    <property type="entry name" value="vWFA_dom_sf"/>
</dbReference>
<dbReference type="InterPro" id="IPR036494">
    <property type="entry name" value="Ku_C_sf"/>
</dbReference>
<dbReference type="GO" id="GO:0016787">
    <property type="term" value="F:hydrolase activity"/>
    <property type="evidence" value="ECO:0007669"/>
    <property type="project" value="UniProtKB-KW"/>
</dbReference>
<feature type="region of interest" description="Disordered" evidence="20">
    <location>
        <begin position="271"/>
        <end position="291"/>
    </location>
</feature>
<evidence type="ECO:0000256" key="14">
    <source>
        <dbReference type="ARBA" id="ARBA00023172"/>
    </source>
</evidence>
<dbReference type="GO" id="GO:0006310">
    <property type="term" value="P:DNA recombination"/>
    <property type="evidence" value="ECO:0007669"/>
    <property type="project" value="UniProtKB-KW"/>
</dbReference>
<keyword evidence="11 19" id="KW-0067">ATP-binding</keyword>
<evidence type="ECO:0000256" key="4">
    <source>
        <dbReference type="ARBA" id="ARBA00012551"/>
    </source>
</evidence>
<feature type="domain" description="VWFA" evidence="21">
    <location>
        <begin position="6"/>
        <end position="212"/>
    </location>
</feature>
<reference evidence="22" key="1">
    <citation type="submission" date="2020-03" db="EMBL/GenBank/DDBJ databases">
        <authorList>
            <person name="He L."/>
        </authorList>
    </citation>
    <scope>NUCLEOTIDE SEQUENCE</scope>
    <source>
        <strain evidence="22">CkLH20</strain>
    </source>
</reference>
<dbReference type="GO" id="GO:0000723">
    <property type="term" value="P:telomere maintenance"/>
    <property type="evidence" value="ECO:0007669"/>
    <property type="project" value="InterPro"/>
</dbReference>
<evidence type="ECO:0000256" key="12">
    <source>
        <dbReference type="ARBA" id="ARBA00022895"/>
    </source>
</evidence>
<keyword evidence="13 19" id="KW-0238">DNA-binding</keyword>
<keyword evidence="10 19" id="KW-0347">Helicase</keyword>
<dbReference type="GO" id="GO:0043564">
    <property type="term" value="C:Ku70:Ku80 complex"/>
    <property type="evidence" value="ECO:0007669"/>
    <property type="project" value="InterPro"/>
</dbReference>
<dbReference type="SUPFAM" id="SSF53300">
    <property type="entry name" value="vWA-like"/>
    <property type="match status" value="1"/>
</dbReference>
<evidence type="ECO:0000256" key="10">
    <source>
        <dbReference type="ARBA" id="ARBA00022806"/>
    </source>
</evidence>
<dbReference type="EMBL" id="JAATWM020000028">
    <property type="protein sequence ID" value="KAF9874109.1"/>
    <property type="molecule type" value="Genomic_DNA"/>
</dbReference>
<evidence type="ECO:0000256" key="9">
    <source>
        <dbReference type="ARBA" id="ARBA00022801"/>
    </source>
</evidence>